<dbReference type="InterPro" id="IPR036770">
    <property type="entry name" value="Ankyrin_rpt-contain_sf"/>
</dbReference>
<sequence length="160" mass="17745">MLLERNDVNPNQSLFGLTPLLSASDEGHEGIVKMLLERTEVNPNKGRLGVTPLISASEKGHEGVVKMLLERNDREDPIAQAIQSLEIGKCSSLSKAVVAFDIPKSTLGHRMNGHQRWQKAHEGDQILSPAAEKAIVQWILKLEPHGFPARLDRVWQMAES</sequence>
<dbReference type="SMART" id="SM00248">
    <property type="entry name" value="ANK"/>
    <property type="match status" value="2"/>
</dbReference>
<dbReference type="Pfam" id="PF05225">
    <property type="entry name" value="HTH_psq"/>
    <property type="match status" value="1"/>
</dbReference>
<dbReference type="GO" id="GO:0003677">
    <property type="term" value="F:DNA binding"/>
    <property type="evidence" value="ECO:0007669"/>
    <property type="project" value="InterPro"/>
</dbReference>
<reference evidence="2 3" key="1">
    <citation type="submission" date="2017-04" db="EMBL/GenBank/DDBJ databases">
        <title>Draft genome sequence of Tuber borchii Vittad., a whitish edible truffle.</title>
        <authorList>
            <consortium name="DOE Joint Genome Institute"/>
            <person name="Murat C."/>
            <person name="Kuo A."/>
            <person name="Barry K.W."/>
            <person name="Clum A."/>
            <person name="Dockter R.B."/>
            <person name="Fauchery L."/>
            <person name="Iotti M."/>
            <person name="Kohler A."/>
            <person name="Labutti K."/>
            <person name="Lindquist E.A."/>
            <person name="Lipzen A."/>
            <person name="Ohm R.A."/>
            <person name="Wang M."/>
            <person name="Grigoriev I.V."/>
            <person name="Zambonelli A."/>
            <person name="Martin F.M."/>
        </authorList>
    </citation>
    <scope>NUCLEOTIDE SEQUENCE [LARGE SCALE GENOMIC DNA]</scope>
    <source>
        <strain evidence="2 3">Tbo3840</strain>
    </source>
</reference>
<dbReference type="AlphaFoldDB" id="A0A2T7A758"/>
<dbReference type="Gene3D" id="1.25.40.20">
    <property type="entry name" value="Ankyrin repeat-containing domain"/>
    <property type="match status" value="1"/>
</dbReference>
<dbReference type="SUPFAM" id="SSF46689">
    <property type="entry name" value="Homeodomain-like"/>
    <property type="match status" value="1"/>
</dbReference>
<feature type="domain" description="HTH psq-type" evidence="1">
    <location>
        <begin position="75"/>
        <end position="114"/>
    </location>
</feature>
<keyword evidence="3" id="KW-1185">Reference proteome</keyword>
<proteinExistence type="predicted"/>
<dbReference type="InterPro" id="IPR009057">
    <property type="entry name" value="Homeodomain-like_sf"/>
</dbReference>
<evidence type="ECO:0000259" key="1">
    <source>
        <dbReference type="Pfam" id="PF05225"/>
    </source>
</evidence>
<evidence type="ECO:0000313" key="2">
    <source>
        <dbReference type="EMBL" id="PUU83525.1"/>
    </source>
</evidence>
<organism evidence="2 3">
    <name type="scientific">Tuber borchii</name>
    <name type="common">White truffle</name>
    <dbReference type="NCBI Taxonomy" id="42251"/>
    <lineage>
        <taxon>Eukaryota</taxon>
        <taxon>Fungi</taxon>
        <taxon>Dikarya</taxon>
        <taxon>Ascomycota</taxon>
        <taxon>Pezizomycotina</taxon>
        <taxon>Pezizomycetes</taxon>
        <taxon>Pezizales</taxon>
        <taxon>Tuberaceae</taxon>
        <taxon>Tuber</taxon>
    </lineage>
</organism>
<dbReference type="OrthoDB" id="4772757at2759"/>
<dbReference type="Pfam" id="PF12796">
    <property type="entry name" value="Ank_2"/>
    <property type="match status" value="1"/>
</dbReference>
<name>A0A2T7A758_TUBBO</name>
<evidence type="ECO:0000313" key="3">
    <source>
        <dbReference type="Proteomes" id="UP000244722"/>
    </source>
</evidence>
<accession>A0A2T7A758</accession>
<dbReference type="Proteomes" id="UP000244722">
    <property type="component" value="Unassembled WGS sequence"/>
</dbReference>
<dbReference type="InterPro" id="IPR002110">
    <property type="entry name" value="Ankyrin_rpt"/>
</dbReference>
<dbReference type="EMBL" id="NESQ01000010">
    <property type="protein sequence ID" value="PUU83525.1"/>
    <property type="molecule type" value="Genomic_DNA"/>
</dbReference>
<gene>
    <name evidence="2" type="ORF">B9Z19DRAFT_1119003</name>
</gene>
<protein>
    <recommendedName>
        <fullName evidence="1">HTH psq-type domain-containing protein</fullName>
    </recommendedName>
</protein>
<dbReference type="InterPro" id="IPR007889">
    <property type="entry name" value="HTH_Psq"/>
</dbReference>
<comment type="caution">
    <text evidence="2">The sequence shown here is derived from an EMBL/GenBank/DDBJ whole genome shotgun (WGS) entry which is preliminary data.</text>
</comment>
<dbReference type="SUPFAM" id="SSF48403">
    <property type="entry name" value="Ankyrin repeat"/>
    <property type="match status" value="1"/>
</dbReference>